<dbReference type="EMBL" id="CP041730">
    <property type="protein sequence ID" value="QDQ27241.1"/>
    <property type="molecule type" value="Genomic_DNA"/>
</dbReference>
<organism evidence="2 3">
    <name type="scientific">Chitinimonas arctica</name>
    <dbReference type="NCBI Taxonomy" id="2594795"/>
    <lineage>
        <taxon>Bacteria</taxon>
        <taxon>Pseudomonadati</taxon>
        <taxon>Pseudomonadota</taxon>
        <taxon>Betaproteobacteria</taxon>
        <taxon>Neisseriales</taxon>
        <taxon>Chitinibacteraceae</taxon>
        <taxon>Chitinimonas</taxon>
    </lineage>
</organism>
<evidence type="ECO:0000259" key="1">
    <source>
        <dbReference type="PROSITE" id="PS51186"/>
    </source>
</evidence>
<gene>
    <name evidence="2" type="ORF">FNU76_13200</name>
</gene>
<name>A0A516SGF1_9NEIS</name>
<dbReference type="Proteomes" id="UP000317550">
    <property type="component" value="Chromosome"/>
</dbReference>
<evidence type="ECO:0000313" key="2">
    <source>
        <dbReference type="EMBL" id="QDQ27241.1"/>
    </source>
</evidence>
<keyword evidence="2" id="KW-0808">Transferase</keyword>
<dbReference type="RefSeq" id="WP_144278634.1">
    <property type="nucleotide sequence ID" value="NZ_CP041730.1"/>
</dbReference>
<accession>A0A516SGF1</accession>
<dbReference type="SUPFAM" id="SSF55729">
    <property type="entry name" value="Acyl-CoA N-acyltransferases (Nat)"/>
    <property type="match status" value="1"/>
</dbReference>
<keyword evidence="3" id="KW-1185">Reference proteome</keyword>
<dbReference type="GO" id="GO:0016747">
    <property type="term" value="F:acyltransferase activity, transferring groups other than amino-acyl groups"/>
    <property type="evidence" value="ECO:0007669"/>
    <property type="project" value="InterPro"/>
</dbReference>
<feature type="domain" description="N-acetyltransferase" evidence="1">
    <location>
        <begin position="14"/>
        <end position="165"/>
    </location>
</feature>
<dbReference type="Pfam" id="PF00583">
    <property type="entry name" value="Acetyltransf_1"/>
    <property type="match status" value="1"/>
</dbReference>
<dbReference type="OrthoDB" id="3627178at2"/>
<proteinExistence type="predicted"/>
<dbReference type="CDD" id="cd04301">
    <property type="entry name" value="NAT_SF"/>
    <property type="match status" value="1"/>
</dbReference>
<dbReference type="Gene3D" id="3.40.630.30">
    <property type="match status" value="1"/>
</dbReference>
<reference evidence="3" key="1">
    <citation type="submission" date="2019-07" db="EMBL/GenBank/DDBJ databases">
        <title>Chitinimonas sp. nov., isolated from Ny-Alesund, arctica soil.</title>
        <authorList>
            <person name="Xu Q."/>
            <person name="Peng F."/>
        </authorList>
    </citation>
    <scope>NUCLEOTIDE SEQUENCE [LARGE SCALE GENOMIC DNA]</scope>
    <source>
        <strain evidence="3">R3-44</strain>
    </source>
</reference>
<dbReference type="KEGG" id="cari:FNU76_13200"/>
<dbReference type="AlphaFoldDB" id="A0A516SGF1"/>
<dbReference type="InterPro" id="IPR000182">
    <property type="entry name" value="GNAT_dom"/>
</dbReference>
<protein>
    <submittedName>
        <fullName evidence="2">GNAT family N-acetyltransferase</fullName>
    </submittedName>
</protein>
<sequence>MQIEICPTSLADKRTIWNLFQFYCYDTSIEDGYDVEADGFFSLSADYFAQYWDKPRWSAHLVRANGAIAGFVLIEPSDVLPHAQEIGDLFILKRWRRQGIAEHVAKQFLARRTETWAITVFNEWRDARSFWTKMFSHPALSVDQQLADPDGRDTTVFVLEPNMAA</sequence>
<dbReference type="PROSITE" id="PS51186">
    <property type="entry name" value="GNAT"/>
    <property type="match status" value="1"/>
</dbReference>
<dbReference type="InterPro" id="IPR016181">
    <property type="entry name" value="Acyl_CoA_acyltransferase"/>
</dbReference>
<evidence type="ECO:0000313" key="3">
    <source>
        <dbReference type="Proteomes" id="UP000317550"/>
    </source>
</evidence>